<gene>
    <name evidence="2" type="ORF">SAMN05443665_1006251</name>
</gene>
<dbReference type="InterPro" id="IPR049874">
    <property type="entry name" value="ROK_cs"/>
</dbReference>
<dbReference type="InterPro" id="IPR043129">
    <property type="entry name" value="ATPase_NBD"/>
</dbReference>
<dbReference type="Pfam" id="PF00480">
    <property type="entry name" value="ROK"/>
    <property type="match status" value="1"/>
</dbReference>
<dbReference type="InterPro" id="IPR000600">
    <property type="entry name" value="ROK"/>
</dbReference>
<reference evidence="2 3" key="1">
    <citation type="submission" date="2017-06" db="EMBL/GenBank/DDBJ databases">
        <authorList>
            <person name="Kim H.J."/>
            <person name="Triplett B.A."/>
        </authorList>
    </citation>
    <scope>NUCLEOTIDE SEQUENCE [LARGE SCALE GENOMIC DNA]</scope>
    <source>
        <strain evidence="2 3">DSM 44715</strain>
    </source>
</reference>
<dbReference type="PANTHER" id="PTHR18964">
    <property type="entry name" value="ROK (REPRESSOR, ORF, KINASE) FAMILY"/>
    <property type="match status" value="1"/>
</dbReference>
<dbReference type="EMBL" id="FZOR01000006">
    <property type="protein sequence ID" value="SNS62347.1"/>
    <property type="molecule type" value="Genomic_DNA"/>
</dbReference>
<organism evidence="2 3">
    <name type="scientific">Actinomadura meyerae</name>
    <dbReference type="NCBI Taxonomy" id="240840"/>
    <lineage>
        <taxon>Bacteria</taxon>
        <taxon>Bacillati</taxon>
        <taxon>Actinomycetota</taxon>
        <taxon>Actinomycetes</taxon>
        <taxon>Streptosporangiales</taxon>
        <taxon>Thermomonosporaceae</taxon>
        <taxon>Actinomadura</taxon>
    </lineage>
</organism>
<protein>
    <submittedName>
        <fullName evidence="2">Glucokinase</fullName>
    </submittedName>
</protein>
<keyword evidence="2" id="KW-0808">Transferase</keyword>
<evidence type="ECO:0000313" key="3">
    <source>
        <dbReference type="Proteomes" id="UP000198318"/>
    </source>
</evidence>
<keyword evidence="2" id="KW-0418">Kinase</keyword>
<dbReference type="Proteomes" id="UP000198318">
    <property type="component" value="Unassembled WGS sequence"/>
</dbReference>
<keyword evidence="3" id="KW-1185">Reference proteome</keyword>
<dbReference type="PROSITE" id="PS01125">
    <property type="entry name" value="ROK"/>
    <property type="match status" value="1"/>
</dbReference>
<dbReference type="PANTHER" id="PTHR18964:SF169">
    <property type="entry name" value="N-ACETYLMANNOSAMINE KINASE"/>
    <property type="match status" value="1"/>
</dbReference>
<sequence length="328" mass="33019">MSTDPAPAADPAPAMDPVLAIDIGGTKLAAALVDPDGRVTAHDRAPTPNAPGVDGEELWRALDALLGKLVAGAGNPALAGVGVGCGGPMTWPAAEVSPLNIPAWRGFPLRERLRERHPGLPVRVHNDAICVAVGEHWLGAGRGYGNVLGMVVSTGVGGGLILDGHLVDGASGNAGHIGHVVVEPDGPPCACGGRGCLEAIARGPGLVAWAREQGWRPGDGAATGVELAADARRGDPVAGAAMRRAGRAIGIALASATHLCDLEIAAIGGGLSQAGPLLFDPMREAFAAHARMEFAARARIVPAALGQTAGLVGAAALVHAQDRYWSAD</sequence>
<dbReference type="GO" id="GO:0016301">
    <property type="term" value="F:kinase activity"/>
    <property type="evidence" value="ECO:0007669"/>
    <property type="project" value="UniProtKB-KW"/>
</dbReference>
<dbReference type="AlphaFoldDB" id="A0A239FZ80"/>
<dbReference type="RefSeq" id="WP_245868311.1">
    <property type="nucleotide sequence ID" value="NZ_FZOR01000006.1"/>
</dbReference>
<dbReference type="SUPFAM" id="SSF53067">
    <property type="entry name" value="Actin-like ATPase domain"/>
    <property type="match status" value="1"/>
</dbReference>
<dbReference type="Gene3D" id="3.30.420.40">
    <property type="match status" value="2"/>
</dbReference>
<evidence type="ECO:0000313" key="2">
    <source>
        <dbReference type="EMBL" id="SNS62347.1"/>
    </source>
</evidence>
<comment type="similarity">
    <text evidence="1">Belongs to the ROK (NagC/XylR) family.</text>
</comment>
<evidence type="ECO:0000256" key="1">
    <source>
        <dbReference type="ARBA" id="ARBA00006479"/>
    </source>
</evidence>
<name>A0A239FZ80_9ACTN</name>
<proteinExistence type="inferred from homology"/>
<accession>A0A239FZ80</accession>